<sequence length="234" mass="24945">MTAAPACVDNLIETIRAALEPRGLFLRGTVDFEPGEAAPRLASGAPAASVVLIGNIGGSIWEPLTRWRAGTPDRGGSDPLDNWSKQVILPVAEAAGATSYFPSDPPWQPFQQWAIRAEGLKASPLGILIHPRYGLWHGYRGALGFDRALPQTSSVRAGHPCDDCIGKPCISACPVNALGTGMFDVGRCRTHVRTKSGAAGCLADGCLSRDACPIGRDFRYPREQLRFHMAALGL</sequence>
<dbReference type="Proteomes" id="UP000078507">
    <property type="component" value="Unassembled WGS sequence"/>
</dbReference>
<keyword evidence="3" id="KW-1185">Reference proteome</keyword>
<reference evidence="2 3" key="1">
    <citation type="submission" date="2015-11" db="EMBL/GenBank/DDBJ databases">
        <title>Ensifer anhuiense sp. nov., an effective nitrogen fixation bacterium with Glycine soja.</title>
        <authorList>
            <person name="Yan H."/>
            <person name="Chen W."/>
        </authorList>
    </citation>
    <scope>NUCLEOTIDE SEQUENCE [LARGE SCALE GENOMIC DNA]</scope>
    <source>
        <strain evidence="2 3">LMG 7837</strain>
    </source>
</reference>
<dbReference type="InterPro" id="IPR017896">
    <property type="entry name" value="4Fe4S_Fe-S-bd"/>
</dbReference>
<name>A0A178YGC1_SINSA</name>
<gene>
    <name evidence="2" type="ORF">ATB98_04355</name>
</gene>
<protein>
    <submittedName>
        <fullName evidence="2">Ferredoxin</fullName>
    </submittedName>
</protein>
<organism evidence="2 3">
    <name type="scientific">Sinorhizobium saheli</name>
    <dbReference type="NCBI Taxonomy" id="36856"/>
    <lineage>
        <taxon>Bacteria</taxon>
        <taxon>Pseudomonadati</taxon>
        <taxon>Pseudomonadota</taxon>
        <taxon>Alphaproteobacteria</taxon>
        <taxon>Hyphomicrobiales</taxon>
        <taxon>Rhizobiaceae</taxon>
        <taxon>Sinorhizobium/Ensifer group</taxon>
        <taxon>Sinorhizobium</taxon>
    </lineage>
</organism>
<comment type="caution">
    <text evidence="2">The sequence shown here is derived from an EMBL/GenBank/DDBJ whole genome shotgun (WGS) entry which is preliminary data.</text>
</comment>
<accession>A0A178YGC1</accession>
<dbReference type="STRING" id="36856.ATB98_04355"/>
<evidence type="ECO:0000259" key="1">
    <source>
        <dbReference type="PROSITE" id="PS51379"/>
    </source>
</evidence>
<evidence type="ECO:0000313" key="2">
    <source>
        <dbReference type="EMBL" id="OAP45895.1"/>
    </source>
</evidence>
<feature type="domain" description="4Fe-4S ferredoxin-type" evidence="1">
    <location>
        <begin position="151"/>
        <end position="183"/>
    </location>
</feature>
<evidence type="ECO:0000313" key="3">
    <source>
        <dbReference type="Proteomes" id="UP000078507"/>
    </source>
</evidence>
<dbReference type="RefSeq" id="WP_066873467.1">
    <property type="nucleotide sequence ID" value="NZ_LNQB01000070.1"/>
</dbReference>
<dbReference type="OrthoDB" id="8279740at2"/>
<proteinExistence type="predicted"/>
<dbReference type="EMBL" id="LNQB01000070">
    <property type="protein sequence ID" value="OAP45895.1"/>
    <property type="molecule type" value="Genomic_DNA"/>
</dbReference>
<dbReference type="AlphaFoldDB" id="A0A178YGC1"/>
<dbReference type="PROSITE" id="PS51379">
    <property type="entry name" value="4FE4S_FER_2"/>
    <property type="match status" value="1"/>
</dbReference>